<dbReference type="Proteomes" id="UP000807306">
    <property type="component" value="Unassembled WGS sequence"/>
</dbReference>
<evidence type="ECO:0000313" key="2">
    <source>
        <dbReference type="Proteomes" id="UP000807306"/>
    </source>
</evidence>
<reference evidence="1" key="1">
    <citation type="submission" date="2020-11" db="EMBL/GenBank/DDBJ databases">
        <authorList>
            <consortium name="DOE Joint Genome Institute"/>
            <person name="Ahrendt S."/>
            <person name="Riley R."/>
            <person name="Andreopoulos W."/>
            <person name="Labutti K."/>
            <person name="Pangilinan J."/>
            <person name="Ruiz-Duenas F.J."/>
            <person name="Barrasa J.M."/>
            <person name="Sanchez-Garcia M."/>
            <person name="Camarero S."/>
            <person name="Miyauchi S."/>
            <person name="Serrano A."/>
            <person name="Linde D."/>
            <person name="Babiker R."/>
            <person name="Drula E."/>
            <person name="Ayuso-Fernandez I."/>
            <person name="Pacheco R."/>
            <person name="Padilla G."/>
            <person name="Ferreira P."/>
            <person name="Barriuso J."/>
            <person name="Kellner H."/>
            <person name="Castanera R."/>
            <person name="Alfaro M."/>
            <person name="Ramirez L."/>
            <person name="Pisabarro A.G."/>
            <person name="Kuo A."/>
            <person name="Tritt A."/>
            <person name="Lipzen A."/>
            <person name="He G."/>
            <person name="Yan M."/>
            <person name="Ng V."/>
            <person name="Cullen D."/>
            <person name="Martin F."/>
            <person name="Rosso M.-N."/>
            <person name="Henrissat B."/>
            <person name="Hibbett D."/>
            <person name="Martinez A.T."/>
            <person name="Grigoriev I.V."/>
        </authorList>
    </citation>
    <scope>NUCLEOTIDE SEQUENCE</scope>
    <source>
        <strain evidence="1">CBS 506.95</strain>
    </source>
</reference>
<gene>
    <name evidence="1" type="ORF">CPB83DRAFT_886931</name>
</gene>
<dbReference type="AlphaFoldDB" id="A0A9P6E6G0"/>
<protein>
    <submittedName>
        <fullName evidence="1">Uncharacterized protein</fullName>
    </submittedName>
</protein>
<dbReference type="OrthoDB" id="3233595at2759"/>
<accession>A0A9P6E6G0</accession>
<evidence type="ECO:0000313" key="1">
    <source>
        <dbReference type="EMBL" id="KAF9523416.1"/>
    </source>
</evidence>
<sequence length="294" mass="32541">MNSYTRAKTVITPHMFKFKSAGAVTPTHTTSSPITTFAISQQLNLATLKIVASLGCGPLDTRITMPRMENFFSWGSRIHILADGTTNVVKHDIAVSNAGGRLKTCLRFTGGASSRQSTMHEESYANATRVLLTKKYIITNTIIHRNYNNSQCSIDVSILYDESTYYVVAGEVVHHNEGVEGYPIGERIVIANQFARLCGFSPVASENSSEYLKSKGFKVANFYADLNTSWNNELLRTALINNFTAWGWMRDGQLGPNSFEVLPDALKGIPGDLKWLESHQIPARNLVAHPHETV</sequence>
<keyword evidence="2" id="KW-1185">Reference proteome</keyword>
<name>A0A9P6E6G0_9AGAR</name>
<proteinExistence type="predicted"/>
<organism evidence="1 2">
    <name type="scientific">Crepidotus variabilis</name>
    <dbReference type="NCBI Taxonomy" id="179855"/>
    <lineage>
        <taxon>Eukaryota</taxon>
        <taxon>Fungi</taxon>
        <taxon>Dikarya</taxon>
        <taxon>Basidiomycota</taxon>
        <taxon>Agaricomycotina</taxon>
        <taxon>Agaricomycetes</taxon>
        <taxon>Agaricomycetidae</taxon>
        <taxon>Agaricales</taxon>
        <taxon>Agaricineae</taxon>
        <taxon>Crepidotaceae</taxon>
        <taxon>Crepidotus</taxon>
    </lineage>
</organism>
<comment type="caution">
    <text evidence="1">The sequence shown here is derived from an EMBL/GenBank/DDBJ whole genome shotgun (WGS) entry which is preliminary data.</text>
</comment>
<dbReference type="EMBL" id="MU157918">
    <property type="protein sequence ID" value="KAF9523416.1"/>
    <property type="molecule type" value="Genomic_DNA"/>
</dbReference>